<reference evidence="1" key="1">
    <citation type="submission" date="2020-11" db="EMBL/GenBank/DDBJ databases">
        <authorList>
            <consortium name="DOE Joint Genome Institute"/>
            <person name="Ahrendt S."/>
            <person name="Riley R."/>
            <person name="Andreopoulos W."/>
            <person name="Labutti K."/>
            <person name="Pangilinan J."/>
            <person name="Ruiz-Duenas F.J."/>
            <person name="Barrasa J.M."/>
            <person name="Sanchez-Garcia M."/>
            <person name="Camarero S."/>
            <person name="Miyauchi S."/>
            <person name="Serrano A."/>
            <person name="Linde D."/>
            <person name="Babiker R."/>
            <person name="Drula E."/>
            <person name="Ayuso-Fernandez I."/>
            <person name="Pacheco R."/>
            <person name="Padilla G."/>
            <person name="Ferreira P."/>
            <person name="Barriuso J."/>
            <person name="Kellner H."/>
            <person name="Castanera R."/>
            <person name="Alfaro M."/>
            <person name="Ramirez L."/>
            <person name="Pisabarro A.G."/>
            <person name="Kuo A."/>
            <person name="Tritt A."/>
            <person name="Lipzen A."/>
            <person name="He G."/>
            <person name="Yan M."/>
            <person name="Ng V."/>
            <person name="Cullen D."/>
            <person name="Martin F."/>
            <person name="Rosso M.-N."/>
            <person name="Henrissat B."/>
            <person name="Hibbett D."/>
            <person name="Martinez A.T."/>
            <person name="Grigoriev I.V."/>
        </authorList>
    </citation>
    <scope>NUCLEOTIDE SEQUENCE</scope>
    <source>
        <strain evidence="1">CIRM-BRFM 674</strain>
    </source>
</reference>
<comment type="caution">
    <text evidence="1">The sequence shown here is derived from an EMBL/GenBank/DDBJ whole genome shotgun (WGS) entry which is preliminary data.</text>
</comment>
<accession>A0A9P6CS55</accession>
<dbReference type="SUPFAM" id="SSF82171">
    <property type="entry name" value="DPP6 N-terminal domain-like"/>
    <property type="match status" value="1"/>
</dbReference>
<protein>
    <submittedName>
        <fullName evidence="1">Uncharacterized protein</fullName>
    </submittedName>
</protein>
<sequence length="458" mass="52450">MFCAFNSNIRSSLVQVCRRLNYAARTRSTWLAMVQRSNLRFMVNKRFELHTAQELEDLAHRKARSSAKRSSSATPIIRRNPATQFLSCTFLIPGGRWLVWLTSNRGVSYTDLESDTFEVRTLVAEHPTDDIYNGAVTLRMDMNNTTEYIAFNLLLCTVGRGDNQETSLLFPSVDNDTHHFQVFSVSLAFDDTGIVSGLRADCVSSFHECDESVDVDSISFRGNTLVYYFSGTPHCIIVDWRSANGKILNFTRRILSVPEYRSSFELLSETILILWEYRKLYIYDLPSLNLPLSTKPSIPSSLNINQASWVLPWPDPYEMIDIKSPSIPTKTSTSMLFWTSQDKVVKLTVPNSREREPPSVTMLDIESQDENAYANYTFHPENGAGAREHCITTYSYNKAEDGSIISINAFIHDVSWPQRMPREFSYESYPRVYLDDCSGRLYVLFLKDGPHHYVVDWV</sequence>
<organism evidence="1 2">
    <name type="scientific">Pholiota conissans</name>
    <dbReference type="NCBI Taxonomy" id="109636"/>
    <lineage>
        <taxon>Eukaryota</taxon>
        <taxon>Fungi</taxon>
        <taxon>Dikarya</taxon>
        <taxon>Basidiomycota</taxon>
        <taxon>Agaricomycotina</taxon>
        <taxon>Agaricomycetes</taxon>
        <taxon>Agaricomycetidae</taxon>
        <taxon>Agaricales</taxon>
        <taxon>Agaricineae</taxon>
        <taxon>Strophariaceae</taxon>
        <taxon>Pholiota</taxon>
    </lineage>
</organism>
<gene>
    <name evidence="1" type="ORF">BDN70DRAFT_91056</name>
</gene>
<proteinExistence type="predicted"/>
<name>A0A9P6CS55_9AGAR</name>
<dbReference type="Proteomes" id="UP000807469">
    <property type="component" value="Unassembled WGS sequence"/>
</dbReference>
<evidence type="ECO:0000313" key="2">
    <source>
        <dbReference type="Proteomes" id="UP000807469"/>
    </source>
</evidence>
<dbReference type="OrthoDB" id="2885124at2759"/>
<evidence type="ECO:0000313" key="1">
    <source>
        <dbReference type="EMBL" id="KAF9477816.1"/>
    </source>
</evidence>
<dbReference type="EMBL" id="MU155250">
    <property type="protein sequence ID" value="KAF9477816.1"/>
    <property type="molecule type" value="Genomic_DNA"/>
</dbReference>
<keyword evidence="2" id="KW-1185">Reference proteome</keyword>
<dbReference type="AlphaFoldDB" id="A0A9P6CS55"/>